<reference evidence="2 3" key="1">
    <citation type="submission" date="2019-03" db="EMBL/GenBank/DDBJ databases">
        <title>Genomic Encyclopedia of Type Strains, Phase IV (KMG-IV): sequencing the most valuable type-strain genomes for metagenomic binning, comparative biology and taxonomic classification.</title>
        <authorList>
            <person name="Goeker M."/>
        </authorList>
    </citation>
    <scope>NUCLEOTIDE SEQUENCE [LARGE SCALE GENOMIC DNA]</scope>
    <source>
        <strain evidence="2 3">DSM 44684</strain>
    </source>
</reference>
<dbReference type="STRING" id="1210063.GCA_001612665_01500"/>
<name>A0A4R1FIJ8_9NOCA</name>
<dbReference type="Proteomes" id="UP000294856">
    <property type="component" value="Unassembled WGS sequence"/>
</dbReference>
<evidence type="ECO:0000313" key="3">
    <source>
        <dbReference type="Proteomes" id="UP000294856"/>
    </source>
</evidence>
<organism evidence="2 3">
    <name type="scientific">Nocardia alba</name>
    <dbReference type="NCBI Taxonomy" id="225051"/>
    <lineage>
        <taxon>Bacteria</taxon>
        <taxon>Bacillati</taxon>
        <taxon>Actinomycetota</taxon>
        <taxon>Actinomycetes</taxon>
        <taxon>Mycobacteriales</taxon>
        <taxon>Nocardiaceae</taxon>
        <taxon>Nocardia</taxon>
    </lineage>
</organism>
<dbReference type="AlphaFoldDB" id="A0A4R1FIJ8"/>
<dbReference type="RefSeq" id="WP_157106382.1">
    <property type="nucleotide sequence ID" value="NZ_SMFR01000004.1"/>
</dbReference>
<gene>
    <name evidence="2" type="ORF">DFR71_5230</name>
</gene>
<evidence type="ECO:0000313" key="2">
    <source>
        <dbReference type="EMBL" id="TCJ94627.1"/>
    </source>
</evidence>
<dbReference type="EMBL" id="SMFR01000004">
    <property type="protein sequence ID" value="TCJ94627.1"/>
    <property type="molecule type" value="Genomic_DNA"/>
</dbReference>
<feature type="region of interest" description="Disordered" evidence="1">
    <location>
        <begin position="1"/>
        <end position="58"/>
    </location>
</feature>
<keyword evidence="3" id="KW-1185">Reference proteome</keyword>
<evidence type="ECO:0000256" key="1">
    <source>
        <dbReference type="SAM" id="MobiDB-lite"/>
    </source>
</evidence>
<protein>
    <submittedName>
        <fullName evidence="2">Uncharacterized protein</fullName>
    </submittedName>
</protein>
<accession>A0A4R1FIJ8</accession>
<proteinExistence type="predicted"/>
<comment type="caution">
    <text evidence="2">The sequence shown here is derived from an EMBL/GenBank/DDBJ whole genome shotgun (WGS) entry which is preliminary data.</text>
</comment>
<sequence>MNTSDTPKTARRQPNPVVAAAAAQTRTRRKKVVTVPTDPTPGQLPLFPVSDLDPEAHR</sequence>
<feature type="compositionally biased region" description="Low complexity" evidence="1">
    <location>
        <begin position="12"/>
        <end position="25"/>
    </location>
</feature>